<comment type="caution">
    <text evidence="2">The sequence shown here is derived from an EMBL/GenBank/DDBJ whole genome shotgun (WGS) entry which is preliminary data.</text>
</comment>
<evidence type="ECO:0000313" key="3">
    <source>
        <dbReference type="Proteomes" id="UP001234178"/>
    </source>
</evidence>
<accession>A0ABR0ALG5</accession>
<evidence type="ECO:0000256" key="1">
    <source>
        <dbReference type="SAM" id="MobiDB-lite"/>
    </source>
</evidence>
<protein>
    <submittedName>
        <fullName evidence="2">Uncharacterized protein</fullName>
    </submittedName>
</protein>
<gene>
    <name evidence="2" type="ORF">OUZ56_014994</name>
</gene>
<organism evidence="2 3">
    <name type="scientific">Daphnia magna</name>
    <dbReference type="NCBI Taxonomy" id="35525"/>
    <lineage>
        <taxon>Eukaryota</taxon>
        <taxon>Metazoa</taxon>
        <taxon>Ecdysozoa</taxon>
        <taxon>Arthropoda</taxon>
        <taxon>Crustacea</taxon>
        <taxon>Branchiopoda</taxon>
        <taxon>Diplostraca</taxon>
        <taxon>Cladocera</taxon>
        <taxon>Anomopoda</taxon>
        <taxon>Daphniidae</taxon>
        <taxon>Daphnia</taxon>
    </lineage>
</organism>
<feature type="region of interest" description="Disordered" evidence="1">
    <location>
        <begin position="70"/>
        <end position="89"/>
    </location>
</feature>
<reference evidence="2 3" key="1">
    <citation type="journal article" date="2023" name="Nucleic Acids Res.">
        <title>The hologenome of Daphnia magna reveals possible DNA methylation and microbiome-mediated evolution of the host genome.</title>
        <authorList>
            <person name="Chaturvedi A."/>
            <person name="Li X."/>
            <person name="Dhandapani V."/>
            <person name="Marshall H."/>
            <person name="Kissane S."/>
            <person name="Cuenca-Cambronero M."/>
            <person name="Asole G."/>
            <person name="Calvet F."/>
            <person name="Ruiz-Romero M."/>
            <person name="Marangio P."/>
            <person name="Guigo R."/>
            <person name="Rago D."/>
            <person name="Mirbahai L."/>
            <person name="Eastwood N."/>
            <person name="Colbourne J.K."/>
            <person name="Zhou J."/>
            <person name="Mallon E."/>
            <person name="Orsini L."/>
        </authorList>
    </citation>
    <scope>NUCLEOTIDE SEQUENCE [LARGE SCALE GENOMIC DNA]</scope>
    <source>
        <strain evidence="2">LRV0_1</strain>
    </source>
</reference>
<dbReference type="EMBL" id="JAOYFB010000038">
    <property type="protein sequence ID" value="KAK4025962.1"/>
    <property type="molecule type" value="Genomic_DNA"/>
</dbReference>
<name>A0ABR0ALG5_9CRUS</name>
<keyword evidence="3" id="KW-1185">Reference proteome</keyword>
<evidence type="ECO:0000313" key="2">
    <source>
        <dbReference type="EMBL" id="KAK4025962.1"/>
    </source>
</evidence>
<proteinExistence type="predicted"/>
<sequence length="158" mass="18723">MSDDLSFLYQFRARLLLVQFDDCEDVSLQTPYFLHFPDGRKRKETTIMKTDHFKRKEKKLYRYTRRNSIREKERERQQPSRRKGIYSRHGNSCGDINDAQHFLMSMPGCPRIHTIHPLLHLIRGIRSKADGHSTKCKAEQKIKKLLCRTDALKSFIGN</sequence>
<dbReference type="Proteomes" id="UP001234178">
    <property type="component" value="Unassembled WGS sequence"/>
</dbReference>